<gene>
    <name evidence="12" type="ORF">GCM10025876_18500</name>
</gene>
<keyword evidence="8 10" id="KW-0472">Membrane</keyword>
<sequence>MTFSLRGVKYSPSFMQAIAASEQVIVATFALSIGDVVGSATLMLVAEPMLAAMRSTDEQTVRTDEEQREHDAAVAMLTDRIHDVPLQVSARFTGRSMSAAAIASLQVGDVIPLGHPASRPLDVAVGDVVLAHAAIGAHGTRAACLVVSTEEES</sequence>
<dbReference type="InterPro" id="IPR028976">
    <property type="entry name" value="CheC-like_sf"/>
</dbReference>
<feature type="domain" description="Flagellar motor switch protein FliN-like C-terminal" evidence="11">
    <location>
        <begin position="80"/>
        <end position="147"/>
    </location>
</feature>
<accession>A0ABQ6IE15</accession>
<dbReference type="InterPro" id="IPR036429">
    <property type="entry name" value="SpoA-like_sf"/>
</dbReference>
<keyword evidence="7" id="KW-0283">Flagellar rotation</keyword>
<evidence type="ECO:0000259" key="11">
    <source>
        <dbReference type="Pfam" id="PF01052"/>
    </source>
</evidence>
<evidence type="ECO:0000256" key="2">
    <source>
        <dbReference type="ARBA" id="ARBA00004202"/>
    </source>
</evidence>
<reference evidence="13" key="1">
    <citation type="journal article" date="2019" name="Int. J. Syst. Evol. Microbiol.">
        <title>The Global Catalogue of Microorganisms (GCM) 10K type strain sequencing project: providing services to taxonomists for standard genome sequencing and annotation.</title>
        <authorList>
            <consortium name="The Broad Institute Genomics Platform"/>
            <consortium name="The Broad Institute Genome Sequencing Center for Infectious Disease"/>
            <person name="Wu L."/>
            <person name="Ma J."/>
        </authorList>
    </citation>
    <scope>NUCLEOTIDE SEQUENCE [LARGE SCALE GENOMIC DNA]</scope>
    <source>
        <strain evidence="13">NBRC 112299</strain>
    </source>
</reference>
<dbReference type="PANTHER" id="PTHR30034">
    <property type="entry name" value="FLAGELLAR MOTOR SWITCH PROTEIN FLIM"/>
    <property type="match status" value="1"/>
</dbReference>
<evidence type="ECO:0000256" key="4">
    <source>
        <dbReference type="ARBA" id="ARBA00021898"/>
    </source>
</evidence>
<keyword evidence="13" id="KW-1185">Reference proteome</keyword>
<keyword evidence="10" id="KW-1133">Transmembrane helix</keyword>
<dbReference type="Pfam" id="PF01052">
    <property type="entry name" value="FliMN_C"/>
    <property type="match status" value="1"/>
</dbReference>
<dbReference type="RefSeq" id="WP_284328114.1">
    <property type="nucleotide sequence ID" value="NZ_BSUN01000001.1"/>
</dbReference>
<proteinExistence type="inferred from homology"/>
<comment type="similarity">
    <text evidence="3">Belongs to the FliM family.</text>
</comment>
<evidence type="ECO:0000256" key="8">
    <source>
        <dbReference type="ARBA" id="ARBA00023136"/>
    </source>
</evidence>
<keyword evidence="10" id="KW-0812">Transmembrane</keyword>
<dbReference type="EMBL" id="BSUN01000001">
    <property type="protein sequence ID" value="GMA35646.1"/>
    <property type="molecule type" value="Genomic_DNA"/>
</dbReference>
<dbReference type="Gene3D" id="2.30.330.10">
    <property type="entry name" value="SpoA-like"/>
    <property type="match status" value="1"/>
</dbReference>
<evidence type="ECO:0000256" key="7">
    <source>
        <dbReference type="ARBA" id="ARBA00022779"/>
    </source>
</evidence>
<keyword evidence="6" id="KW-0145">Chemotaxis</keyword>
<evidence type="ECO:0000256" key="3">
    <source>
        <dbReference type="ARBA" id="ARBA00011049"/>
    </source>
</evidence>
<evidence type="ECO:0000313" key="12">
    <source>
        <dbReference type="EMBL" id="GMA35646.1"/>
    </source>
</evidence>
<evidence type="ECO:0000256" key="10">
    <source>
        <dbReference type="SAM" id="Phobius"/>
    </source>
</evidence>
<feature type="transmembrane region" description="Helical" evidence="10">
    <location>
        <begin position="24"/>
        <end position="46"/>
    </location>
</feature>
<name>A0ABQ6IE15_9MICO</name>
<dbReference type="InterPro" id="IPR001543">
    <property type="entry name" value="FliN-like_C"/>
</dbReference>
<evidence type="ECO:0000313" key="13">
    <source>
        <dbReference type="Proteomes" id="UP001157125"/>
    </source>
</evidence>
<comment type="subcellular location">
    <subcellularLocation>
        <location evidence="1">Bacterial flagellum basal body</location>
    </subcellularLocation>
    <subcellularLocation>
        <location evidence="2">Cell membrane</location>
        <topology evidence="2">Peripheral membrane protein</topology>
    </subcellularLocation>
</comment>
<evidence type="ECO:0000256" key="9">
    <source>
        <dbReference type="ARBA" id="ARBA00023143"/>
    </source>
</evidence>
<dbReference type="Proteomes" id="UP001157125">
    <property type="component" value="Unassembled WGS sequence"/>
</dbReference>
<dbReference type="Gene3D" id="3.40.1550.10">
    <property type="entry name" value="CheC-like"/>
    <property type="match status" value="1"/>
</dbReference>
<evidence type="ECO:0000256" key="6">
    <source>
        <dbReference type="ARBA" id="ARBA00022500"/>
    </source>
</evidence>
<organism evidence="12 13">
    <name type="scientific">Demequina litorisediminis</name>
    <dbReference type="NCBI Taxonomy" id="1849022"/>
    <lineage>
        <taxon>Bacteria</taxon>
        <taxon>Bacillati</taxon>
        <taxon>Actinomycetota</taxon>
        <taxon>Actinomycetes</taxon>
        <taxon>Micrococcales</taxon>
        <taxon>Demequinaceae</taxon>
        <taxon>Demequina</taxon>
    </lineage>
</organism>
<evidence type="ECO:0000256" key="1">
    <source>
        <dbReference type="ARBA" id="ARBA00004117"/>
    </source>
</evidence>
<dbReference type="PANTHER" id="PTHR30034:SF6">
    <property type="entry name" value="YOP PROTEINS TRANSLOCATION PROTEIN Q"/>
    <property type="match status" value="1"/>
</dbReference>
<dbReference type="SUPFAM" id="SSF101801">
    <property type="entry name" value="Surface presentation of antigens (SPOA)"/>
    <property type="match status" value="1"/>
</dbReference>
<keyword evidence="5" id="KW-1003">Cell membrane</keyword>
<comment type="caution">
    <text evidence="12">The sequence shown here is derived from an EMBL/GenBank/DDBJ whole genome shotgun (WGS) entry which is preliminary data.</text>
</comment>
<protein>
    <recommendedName>
        <fullName evidence="4">Flagellar motor switch protein FliM</fullName>
    </recommendedName>
</protein>
<evidence type="ECO:0000256" key="5">
    <source>
        <dbReference type="ARBA" id="ARBA00022475"/>
    </source>
</evidence>
<keyword evidence="9" id="KW-0975">Bacterial flagellum</keyword>